<evidence type="ECO:0000256" key="5">
    <source>
        <dbReference type="SAM" id="Phobius"/>
    </source>
</evidence>
<dbReference type="eggNOG" id="COG4825">
    <property type="taxonomic scope" value="Bacteria"/>
</dbReference>
<keyword evidence="2" id="KW-0547">Nucleotide-binding</keyword>
<protein>
    <submittedName>
        <fullName evidence="8">Thiamin pyrophosphokinase catalytic domain-containing protein</fullName>
    </submittedName>
</protein>
<keyword evidence="3" id="KW-0418">Kinase</keyword>
<evidence type="ECO:0000313" key="8">
    <source>
        <dbReference type="EMBL" id="AEE96652.1"/>
    </source>
</evidence>
<dbReference type="OrthoDB" id="9804377at2"/>
<evidence type="ECO:0000256" key="3">
    <source>
        <dbReference type="ARBA" id="ARBA00022777"/>
    </source>
</evidence>
<feature type="domain" description="SteA-like C-terminal" evidence="7">
    <location>
        <begin position="319"/>
        <end position="369"/>
    </location>
</feature>
<dbReference type="Pfam" id="PF04263">
    <property type="entry name" value="TPK_catalytic"/>
    <property type="match status" value="1"/>
</dbReference>
<dbReference type="SUPFAM" id="SSF63999">
    <property type="entry name" value="Thiamin pyrophosphokinase, catalytic domain"/>
    <property type="match status" value="1"/>
</dbReference>
<feature type="transmembrane region" description="Helical" evidence="5">
    <location>
        <begin position="334"/>
        <end position="355"/>
    </location>
</feature>
<evidence type="ECO:0000259" key="7">
    <source>
        <dbReference type="Pfam" id="PF12555"/>
    </source>
</evidence>
<keyword evidence="5" id="KW-0812">Transmembrane</keyword>
<dbReference type="GO" id="GO:0009229">
    <property type="term" value="P:thiamine diphosphate biosynthetic process"/>
    <property type="evidence" value="ECO:0007669"/>
    <property type="project" value="InterPro"/>
</dbReference>
<dbReference type="GO" id="GO:0005524">
    <property type="term" value="F:ATP binding"/>
    <property type="evidence" value="ECO:0007669"/>
    <property type="project" value="UniProtKB-KW"/>
</dbReference>
<proteinExistence type="predicted"/>
<feature type="domain" description="Thiamin pyrophosphokinase catalytic" evidence="6">
    <location>
        <begin position="192"/>
        <end position="232"/>
    </location>
</feature>
<dbReference type="InterPro" id="IPR036759">
    <property type="entry name" value="TPK_catalytic_sf"/>
</dbReference>
<evidence type="ECO:0000259" key="6">
    <source>
        <dbReference type="Pfam" id="PF04263"/>
    </source>
</evidence>
<dbReference type="AlphaFoldDB" id="F3ZXY2"/>
<organism evidence="8 9">
    <name type="scientific">Mahella australiensis (strain DSM 15567 / CIP 107919 / 50-1 BON)</name>
    <dbReference type="NCBI Taxonomy" id="697281"/>
    <lineage>
        <taxon>Bacteria</taxon>
        <taxon>Bacillati</taxon>
        <taxon>Bacillota</taxon>
        <taxon>Clostridia</taxon>
        <taxon>Thermoanaerobacterales</taxon>
        <taxon>Thermoanaerobacterales Family IV. Incertae Sedis</taxon>
        <taxon>Mahella</taxon>
    </lineage>
</organism>
<dbReference type="InterPro" id="IPR022215">
    <property type="entry name" value="SteA-like_C"/>
</dbReference>
<reference evidence="9" key="1">
    <citation type="submission" date="2010-11" db="EMBL/GenBank/DDBJ databases">
        <title>The complete genome of Mahella australiensis DSM 15567.</title>
        <authorList>
            <consortium name="US DOE Joint Genome Institute (JGI-PGF)"/>
            <person name="Lucas S."/>
            <person name="Copeland A."/>
            <person name="Lapidus A."/>
            <person name="Bruce D."/>
            <person name="Goodwin L."/>
            <person name="Pitluck S."/>
            <person name="Kyrpides N."/>
            <person name="Mavromatis K."/>
            <person name="Pagani I."/>
            <person name="Ivanova N."/>
            <person name="Teshima H."/>
            <person name="Brettin T."/>
            <person name="Detter J.C."/>
            <person name="Han C."/>
            <person name="Tapia R."/>
            <person name="Land M."/>
            <person name="Hauser L."/>
            <person name="Markowitz V."/>
            <person name="Cheng J.-F."/>
            <person name="Hugenholtz P."/>
            <person name="Woyke T."/>
            <person name="Wu D."/>
            <person name="Spring S."/>
            <person name="Pukall R."/>
            <person name="Steenblock K."/>
            <person name="Schneider S."/>
            <person name="Klenk H.-P."/>
            <person name="Eisen J.A."/>
        </authorList>
    </citation>
    <scope>NUCLEOTIDE SEQUENCE [LARGE SCALE GENOMIC DNA]</scope>
    <source>
        <strain evidence="9">DSM 15567 / CIP 107919 / 50-1 BON</strain>
    </source>
</reference>
<dbReference type="Proteomes" id="UP000008457">
    <property type="component" value="Chromosome"/>
</dbReference>
<dbReference type="GO" id="GO:0004788">
    <property type="term" value="F:thiamine diphosphokinase activity"/>
    <property type="evidence" value="ECO:0007669"/>
    <property type="project" value="InterPro"/>
</dbReference>
<keyword evidence="1" id="KW-0808">Transferase</keyword>
<gene>
    <name evidence="8" type="ordered locus">Mahau_1460</name>
</gene>
<evidence type="ECO:0000256" key="1">
    <source>
        <dbReference type="ARBA" id="ARBA00022679"/>
    </source>
</evidence>
<dbReference type="GO" id="GO:0016301">
    <property type="term" value="F:kinase activity"/>
    <property type="evidence" value="ECO:0007669"/>
    <property type="project" value="UniProtKB-KW"/>
</dbReference>
<keyword evidence="4" id="KW-0067">ATP-binding</keyword>
<dbReference type="Pfam" id="PF12555">
    <property type="entry name" value="SteA-like_C"/>
    <property type="match status" value="1"/>
</dbReference>
<evidence type="ECO:0000313" key="9">
    <source>
        <dbReference type="Proteomes" id="UP000008457"/>
    </source>
</evidence>
<dbReference type="Gene3D" id="3.40.50.10240">
    <property type="entry name" value="Thiamin pyrophosphokinase, catalytic domain"/>
    <property type="match status" value="1"/>
</dbReference>
<keyword evidence="9" id="KW-1185">Reference proteome</keyword>
<name>F3ZXY2_MAHA5</name>
<keyword evidence="5" id="KW-0472">Membrane</keyword>
<evidence type="ECO:0000256" key="4">
    <source>
        <dbReference type="ARBA" id="ARBA00022840"/>
    </source>
</evidence>
<dbReference type="EMBL" id="CP002360">
    <property type="protein sequence ID" value="AEE96652.1"/>
    <property type="molecule type" value="Genomic_DNA"/>
</dbReference>
<dbReference type="HOGENOM" id="CLU_046690_0_0_9"/>
<accession>F3ZXY2</accession>
<dbReference type="InterPro" id="IPR047795">
    <property type="entry name" value="Put_SteA-like"/>
</dbReference>
<dbReference type="KEGG" id="mas:Mahau_1460"/>
<evidence type="ECO:0000256" key="2">
    <source>
        <dbReference type="ARBA" id="ARBA00022741"/>
    </source>
</evidence>
<dbReference type="RefSeq" id="WP_013781081.1">
    <property type="nucleotide sequence ID" value="NC_015520.1"/>
</dbReference>
<keyword evidence="5" id="KW-1133">Transmembrane helix</keyword>
<sequence>MIKGTAKIDHKTKNLVKRLKAGEIAIVSHRDIDEVAARLLLDKRPRAVINTESSITGIFPTKGVFMLLTAGITVIDDVTDDIFDIVKDGDILIIDGSDIYKDGRKIGCGVLMSKAIFEARMAQADKSLKLVLDRFIDNTLEHAKTEKAIILEQLDIPPLTTNIKGRHVLTVIRGRDYKDDLKAIKSYIDEIHPVIIGVDGGADAVLECGYIPDIIIGDMDSVSDIALKKAKEIIVHAYINGVAPGIERVNRLGLNAHAFPCIGTSEDAALMLAYEKGADLIVAVGSHSNVIDFLEKGRNGMASTLLTRMKIGYKLVDAKGVNKLYNSHIRLSHVVGLIAAALFPIIMVTGLSPAFQQLYKLLLIRFQILLGW</sequence>
<dbReference type="NCBIfam" id="NF040608">
    <property type="entry name" value="division_SteA"/>
    <property type="match status" value="1"/>
</dbReference>
<dbReference type="STRING" id="697281.Mahau_1460"/>
<dbReference type="InterPro" id="IPR007371">
    <property type="entry name" value="TPK_catalytic"/>
</dbReference>
<reference evidence="8 9" key="2">
    <citation type="journal article" date="2011" name="Stand. Genomic Sci.">
        <title>Complete genome sequence of Mahella australiensis type strain (50-1 BON).</title>
        <authorList>
            <person name="Sikorski J."/>
            <person name="Teshima H."/>
            <person name="Nolan M."/>
            <person name="Lucas S."/>
            <person name="Hammon N."/>
            <person name="Deshpande S."/>
            <person name="Cheng J.F."/>
            <person name="Pitluck S."/>
            <person name="Liolios K."/>
            <person name="Pagani I."/>
            <person name="Ivanova N."/>
            <person name="Huntemann M."/>
            <person name="Mavromatis K."/>
            <person name="Ovchinikova G."/>
            <person name="Pati A."/>
            <person name="Tapia R."/>
            <person name="Han C."/>
            <person name="Goodwin L."/>
            <person name="Chen A."/>
            <person name="Palaniappan K."/>
            <person name="Land M."/>
            <person name="Hauser L."/>
            <person name="Ngatchou-Djao O.D."/>
            <person name="Rohde M."/>
            <person name="Pukall R."/>
            <person name="Spring S."/>
            <person name="Abt B."/>
            <person name="Goker M."/>
            <person name="Detter J.C."/>
            <person name="Woyke T."/>
            <person name="Bristow J."/>
            <person name="Markowitz V."/>
            <person name="Hugenholtz P."/>
            <person name="Eisen J.A."/>
            <person name="Kyrpides N.C."/>
            <person name="Klenk H.P."/>
            <person name="Lapidus A."/>
        </authorList>
    </citation>
    <scope>NUCLEOTIDE SEQUENCE [LARGE SCALE GENOMIC DNA]</scope>
    <source>
        <strain evidence="9">DSM 15567 / CIP 107919 / 50-1 BON</strain>
    </source>
</reference>